<proteinExistence type="predicted"/>
<dbReference type="InterPro" id="IPR027417">
    <property type="entry name" value="P-loop_NTPase"/>
</dbReference>
<accession>A0A6A0H5Q6</accession>
<dbReference type="Proteomes" id="UP000711488">
    <property type="component" value="Unassembled WGS sequence"/>
</dbReference>
<name>A0A6A0H5Q6_HYAAZ</name>
<reference evidence="1" key="2">
    <citation type="journal article" date="2018" name="Environ. Sci. Technol.">
        <title>The Toxicogenome of Hyalella azteca: A Model for Sediment Ecotoxicology and Evolutionary Toxicology.</title>
        <authorList>
            <person name="Poynton H.C."/>
            <person name="Hasenbein S."/>
            <person name="Benoit J.B."/>
            <person name="Sepulveda M.S."/>
            <person name="Poelchau M.F."/>
            <person name="Hughes D.S.T."/>
            <person name="Murali S.C."/>
            <person name="Chen S."/>
            <person name="Glastad K.M."/>
            <person name="Goodisman M.A.D."/>
            <person name="Werren J.H."/>
            <person name="Vineis J.H."/>
            <person name="Bowen J.L."/>
            <person name="Friedrich M."/>
            <person name="Jones J."/>
            <person name="Robertson H.M."/>
            <person name="Feyereisen R."/>
            <person name="Mechler-Hickson A."/>
            <person name="Mathers N."/>
            <person name="Lee C.E."/>
            <person name="Colbourne J.K."/>
            <person name="Biales A."/>
            <person name="Johnston J.S."/>
            <person name="Wellborn G.A."/>
            <person name="Rosendale A.J."/>
            <person name="Cridge A.G."/>
            <person name="Munoz-Torres M.C."/>
            <person name="Bain P.A."/>
            <person name="Manny A.R."/>
            <person name="Major K.M."/>
            <person name="Lambert F.N."/>
            <person name="Vulpe C.D."/>
            <person name="Tuck P."/>
            <person name="Blalock B.J."/>
            <person name="Lin Y.Y."/>
            <person name="Smith M.E."/>
            <person name="Ochoa-Acuna H."/>
            <person name="Chen M.M."/>
            <person name="Childers C.P."/>
            <person name="Qu J."/>
            <person name="Dugan S."/>
            <person name="Lee S.L."/>
            <person name="Chao H."/>
            <person name="Dinh H."/>
            <person name="Han Y."/>
            <person name="Doddapaneni H."/>
            <person name="Worley K.C."/>
            <person name="Muzny D.M."/>
            <person name="Gibbs R.A."/>
            <person name="Richards S."/>
        </authorList>
    </citation>
    <scope>NUCLEOTIDE SEQUENCE</scope>
    <source>
        <strain evidence="1">HAZT.00-mixed</strain>
        <tissue evidence="1">Whole organism</tissue>
    </source>
</reference>
<evidence type="ECO:0000313" key="1">
    <source>
        <dbReference type="EMBL" id="KAA0199986.1"/>
    </source>
</evidence>
<organism evidence="1">
    <name type="scientific">Hyalella azteca</name>
    <name type="common">Amphipod</name>
    <dbReference type="NCBI Taxonomy" id="294128"/>
    <lineage>
        <taxon>Eukaryota</taxon>
        <taxon>Metazoa</taxon>
        <taxon>Ecdysozoa</taxon>
        <taxon>Arthropoda</taxon>
        <taxon>Crustacea</taxon>
        <taxon>Multicrustacea</taxon>
        <taxon>Malacostraca</taxon>
        <taxon>Eumalacostraca</taxon>
        <taxon>Peracarida</taxon>
        <taxon>Amphipoda</taxon>
        <taxon>Senticaudata</taxon>
        <taxon>Talitrida</taxon>
        <taxon>Talitroidea</taxon>
        <taxon>Hyalellidae</taxon>
        <taxon>Hyalella</taxon>
    </lineage>
</organism>
<reference evidence="1" key="3">
    <citation type="submission" date="2019-06" db="EMBL/GenBank/DDBJ databases">
        <authorList>
            <person name="Poynton C."/>
            <person name="Hasenbein S."/>
            <person name="Benoit J.B."/>
            <person name="Sepulveda M.S."/>
            <person name="Poelchau M.F."/>
            <person name="Murali S.C."/>
            <person name="Chen S."/>
            <person name="Glastad K.M."/>
            <person name="Werren J.H."/>
            <person name="Vineis J.H."/>
            <person name="Bowen J.L."/>
            <person name="Friedrich M."/>
            <person name="Jones J."/>
            <person name="Robertson H.M."/>
            <person name="Feyereisen R."/>
            <person name="Mechler-Hickson A."/>
            <person name="Mathers N."/>
            <person name="Lee C.E."/>
            <person name="Colbourne J.K."/>
            <person name="Biales A."/>
            <person name="Johnston J.S."/>
            <person name="Wellborn G.A."/>
            <person name="Rosendale A.J."/>
            <person name="Cridge A.G."/>
            <person name="Munoz-Torres M.C."/>
            <person name="Bain P.A."/>
            <person name="Manny A.R."/>
            <person name="Major K.M."/>
            <person name="Lambert F.N."/>
            <person name="Vulpe C.D."/>
            <person name="Tuck P."/>
            <person name="Blalock B.J."/>
            <person name="Lin Y.-Y."/>
            <person name="Smith M.E."/>
            <person name="Ochoa-Acuna H."/>
            <person name="Chen M.-J.M."/>
            <person name="Childers C.P."/>
            <person name="Qu J."/>
            <person name="Dugan S."/>
            <person name="Lee S.L."/>
            <person name="Chao H."/>
            <person name="Dinh H."/>
            <person name="Han Y."/>
            <person name="Doddapaneni H."/>
            <person name="Worley K.C."/>
            <person name="Muzny D.M."/>
            <person name="Gibbs R.A."/>
            <person name="Richards S."/>
        </authorList>
    </citation>
    <scope>NUCLEOTIDE SEQUENCE</scope>
    <source>
        <strain evidence="1">HAZT.00-mixed</strain>
        <tissue evidence="1">Whole organism</tissue>
    </source>
</reference>
<protein>
    <submittedName>
        <fullName evidence="1">Uncharacterized protein</fullName>
    </submittedName>
</protein>
<dbReference type="Gene3D" id="3.40.50.300">
    <property type="entry name" value="P-loop containing nucleotide triphosphate hydrolases"/>
    <property type="match status" value="1"/>
</dbReference>
<feature type="non-terminal residue" evidence="1">
    <location>
        <position position="54"/>
    </location>
</feature>
<dbReference type="EMBL" id="JQDR03006587">
    <property type="protein sequence ID" value="KAA0199986.1"/>
    <property type="molecule type" value="Genomic_DNA"/>
</dbReference>
<comment type="caution">
    <text evidence="1">The sequence shown here is derived from an EMBL/GenBank/DDBJ whole genome shotgun (WGS) entry which is preliminary data.</text>
</comment>
<reference evidence="1" key="1">
    <citation type="submission" date="2014-08" db="EMBL/GenBank/DDBJ databases">
        <authorList>
            <person name="Murali S."/>
            <person name="Richards S."/>
            <person name="Bandaranaike D."/>
            <person name="Bellair M."/>
            <person name="Blankenburg K."/>
            <person name="Chao H."/>
            <person name="Dinh H."/>
            <person name="Doddapaneni H."/>
            <person name="Dugan-Rocha S."/>
            <person name="Elkadiri S."/>
            <person name="Gnanaolivu R."/>
            <person name="Hughes D."/>
            <person name="Lee S."/>
            <person name="Li M."/>
            <person name="Ming W."/>
            <person name="Munidasa M."/>
            <person name="Muniz J."/>
            <person name="Nguyen L."/>
            <person name="Osuji N."/>
            <person name="Pu L.-L."/>
            <person name="Puazo M."/>
            <person name="Skinner E."/>
            <person name="Qu C."/>
            <person name="Quiroz J."/>
            <person name="Raj R."/>
            <person name="Weissenberger G."/>
            <person name="Xin Y."/>
            <person name="Zou X."/>
            <person name="Han Y."/>
            <person name="Worley K."/>
            <person name="Muzny D."/>
            <person name="Gibbs R."/>
        </authorList>
    </citation>
    <scope>NUCLEOTIDE SEQUENCE</scope>
    <source>
        <strain evidence="1">HAZT.00-mixed</strain>
        <tissue evidence="1">Whole organism</tissue>
    </source>
</reference>
<gene>
    <name evidence="1" type="ORF">HAZT_HAZT001378</name>
</gene>
<sequence>MVHVARHELRTDTNTIKELQKMKQEPVKTEEGHAVAKTINAYAYLECFAKTKEG</sequence>
<dbReference type="AlphaFoldDB" id="A0A6A0H5Q6"/>